<feature type="coiled-coil region" evidence="1">
    <location>
        <begin position="383"/>
        <end position="414"/>
    </location>
</feature>
<evidence type="ECO:0000256" key="2">
    <source>
        <dbReference type="SAM" id="MobiDB-lite"/>
    </source>
</evidence>
<dbReference type="AlphaFoldDB" id="A0A8J8NXC5"/>
<feature type="compositionally biased region" description="Basic and acidic residues" evidence="2">
    <location>
        <begin position="245"/>
        <end position="260"/>
    </location>
</feature>
<keyword evidence="4" id="KW-1185">Reference proteome</keyword>
<organism evidence="3 4">
    <name type="scientific">Halteria grandinella</name>
    <dbReference type="NCBI Taxonomy" id="5974"/>
    <lineage>
        <taxon>Eukaryota</taxon>
        <taxon>Sar</taxon>
        <taxon>Alveolata</taxon>
        <taxon>Ciliophora</taxon>
        <taxon>Intramacronucleata</taxon>
        <taxon>Spirotrichea</taxon>
        <taxon>Stichotrichia</taxon>
        <taxon>Sporadotrichida</taxon>
        <taxon>Halteriidae</taxon>
        <taxon>Halteria</taxon>
    </lineage>
</organism>
<sequence>MPKINFFESFDYTPAAGTEKQSIHVEFDPDAQSIMNQGQKSEQSTLSVRQTPQNNPRFRYTGGITPMPSQNSKINPLLGLKLYKQSSSPRLFNNDQELGLIDKLFPSIREFSTNENQHSEYFSSFAQQKSDTKAILNKLNQVMTDTKVNHRTIDSTTLSSLPSDDPQITANPLYFGGPPNFIAAIFEPDDAGTVNVASPNQLKTIKKLFNEAYKVERIFGNQTEDSISIFKSKLASIAAKRRAKLHTDRPQSKAEKERTRQMRHQLSKSVDWNMDPQVIQMERVRQRAGSYKVNDEGQMIRRSMEMMMDPYVKSQWQQYQISKGEEHTSFPDSNSLFKRLQAISLPKCTYQERIKQNSKVPDQLITPIKEQKIYRKNTVNFGKEITRDDVEKLKVNMQEKKRDKEKRIALLKALIKDQGGDTSIVEQQLQSDSEEEEATKAYYRGVGKYHDYIMRNRKQPQAEIQEKIDKIKEYINIRKVL</sequence>
<comment type="caution">
    <text evidence="3">The sequence shown here is derived from an EMBL/GenBank/DDBJ whole genome shotgun (WGS) entry which is preliminary data.</text>
</comment>
<reference evidence="3" key="1">
    <citation type="submission" date="2019-06" db="EMBL/GenBank/DDBJ databases">
        <authorList>
            <person name="Zheng W."/>
        </authorList>
    </citation>
    <scope>NUCLEOTIDE SEQUENCE</scope>
    <source>
        <strain evidence="3">QDHG01</strain>
    </source>
</reference>
<evidence type="ECO:0000256" key="1">
    <source>
        <dbReference type="SAM" id="Coils"/>
    </source>
</evidence>
<accession>A0A8J8NXC5</accession>
<name>A0A8J8NXC5_HALGN</name>
<feature type="region of interest" description="Disordered" evidence="2">
    <location>
        <begin position="242"/>
        <end position="264"/>
    </location>
</feature>
<feature type="region of interest" description="Disordered" evidence="2">
    <location>
        <begin position="34"/>
        <end position="55"/>
    </location>
</feature>
<proteinExistence type="predicted"/>
<gene>
    <name evidence="3" type="ORF">FGO68_gene7794</name>
</gene>
<protein>
    <submittedName>
        <fullName evidence="3">Uncharacterized protein</fullName>
    </submittedName>
</protein>
<keyword evidence="1" id="KW-0175">Coiled coil</keyword>
<dbReference type="EMBL" id="RRYP01005513">
    <property type="protein sequence ID" value="TNV81970.1"/>
    <property type="molecule type" value="Genomic_DNA"/>
</dbReference>
<evidence type="ECO:0000313" key="3">
    <source>
        <dbReference type="EMBL" id="TNV81970.1"/>
    </source>
</evidence>
<dbReference type="Proteomes" id="UP000785679">
    <property type="component" value="Unassembled WGS sequence"/>
</dbReference>
<evidence type="ECO:0000313" key="4">
    <source>
        <dbReference type="Proteomes" id="UP000785679"/>
    </source>
</evidence>